<dbReference type="PANTHER" id="PTHR31377">
    <property type="entry name" value="AGMATINE DEIMINASE-RELATED"/>
    <property type="match status" value="1"/>
</dbReference>
<evidence type="ECO:0000313" key="3">
    <source>
        <dbReference type="Proteomes" id="UP000640333"/>
    </source>
</evidence>
<proteinExistence type="predicted"/>
<keyword evidence="3" id="KW-1185">Reference proteome</keyword>
<dbReference type="InterPro" id="IPR006311">
    <property type="entry name" value="TAT_signal"/>
</dbReference>
<name>A0A8J7FHT0_9GAMM</name>
<protein>
    <submittedName>
        <fullName evidence="2">Agmatine deiminase family protein</fullName>
    </submittedName>
</protein>
<dbReference type="InterPro" id="IPR007466">
    <property type="entry name" value="Peptidyl-Arg-deiminase_porph"/>
</dbReference>
<dbReference type="Proteomes" id="UP000640333">
    <property type="component" value="Unassembled WGS sequence"/>
</dbReference>
<organism evidence="2 3">
    <name type="scientific">Pontibacterium sinense</name>
    <dbReference type="NCBI Taxonomy" id="2781979"/>
    <lineage>
        <taxon>Bacteria</taxon>
        <taxon>Pseudomonadati</taxon>
        <taxon>Pseudomonadota</taxon>
        <taxon>Gammaproteobacteria</taxon>
        <taxon>Oceanospirillales</taxon>
        <taxon>Oceanospirillaceae</taxon>
        <taxon>Pontibacterium</taxon>
    </lineage>
</organism>
<dbReference type="SUPFAM" id="SSF55909">
    <property type="entry name" value="Pentein"/>
    <property type="match status" value="1"/>
</dbReference>
<dbReference type="GO" id="GO:0004668">
    <property type="term" value="F:protein-arginine deiminase activity"/>
    <property type="evidence" value="ECO:0007669"/>
    <property type="project" value="InterPro"/>
</dbReference>
<comment type="caution">
    <text evidence="2">The sequence shown here is derived from an EMBL/GenBank/DDBJ whole genome shotgun (WGS) entry which is preliminary data.</text>
</comment>
<dbReference type="GO" id="GO:0009446">
    <property type="term" value="P:putrescine biosynthetic process"/>
    <property type="evidence" value="ECO:0007669"/>
    <property type="project" value="InterPro"/>
</dbReference>
<dbReference type="PROSITE" id="PS51318">
    <property type="entry name" value="TAT"/>
    <property type="match status" value="1"/>
</dbReference>
<dbReference type="AlphaFoldDB" id="A0A8J7FHT0"/>
<dbReference type="PANTHER" id="PTHR31377:SF0">
    <property type="entry name" value="AGMATINE DEIMINASE-RELATED"/>
    <property type="match status" value="1"/>
</dbReference>
<dbReference type="EMBL" id="JADEYS010000029">
    <property type="protein sequence ID" value="MBE9399546.1"/>
    <property type="molecule type" value="Genomic_DNA"/>
</dbReference>
<sequence>MITRRRFLQYTSLLTGGSFMGRAQGRSLNSDARGDWYMPDESTPHKRTWMCFMASYDIWSERQVPEVQRNLATIAKTIAKYEPVSLLVSREDYAIAVELLGGLDNHVHPITLIEFTLNDLWMRDTGPAFVVNDRGGLAAVDFNFNGWGEKQDYEFDAKVAGFVAQQAGARTIESSLILEGGCFELDGQGTAIMTESCILNDNRNPGQSKADAERELKALLGLDKIIWLKGIKGKDITDGHTDFYARFAKPGVVVVGREMDGDSYDYKITRENIEILEASTDAQGNSLEIIVLDTPWDINTRYGTEYFAAGYVGYYVCNGAIIMQKFGDKQADSAAKRQLQRAFPNHRIEQLAVDGIASGGGSIHCATQQEPRV</sequence>
<gene>
    <name evidence="2" type="ORF">IOQ59_19975</name>
</gene>
<keyword evidence="1" id="KW-0378">Hydrolase</keyword>
<dbReference type="Pfam" id="PF04371">
    <property type="entry name" value="PAD_porph"/>
    <property type="match status" value="1"/>
</dbReference>
<accession>A0A8J7FHT0</accession>
<dbReference type="Gene3D" id="3.75.10.10">
    <property type="entry name" value="L-arginine/glycine Amidinotransferase, Chain A"/>
    <property type="match status" value="1"/>
</dbReference>
<evidence type="ECO:0000313" key="2">
    <source>
        <dbReference type="EMBL" id="MBE9399546.1"/>
    </source>
</evidence>
<dbReference type="GO" id="GO:0047632">
    <property type="term" value="F:agmatine deiminase activity"/>
    <property type="evidence" value="ECO:0007669"/>
    <property type="project" value="TreeGrafter"/>
</dbReference>
<evidence type="ECO:0000256" key="1">
    <source>
        <dbReference type="ARBA" id="ARBA00022801"/>
    </source>
</evidence>
<reference evidence="2" key="1">
    <citation type="submission" date="2020-10" db="EMBL/GenBank/DDBJ databases">
        <title>Bacterium isolated from coastal waters sediment.</title>
        <authorList>
            <person name="Chen R.-J."/>
            <person name="Lu D.-C."/>
            <person name="Zhu K.-L."/>
            <person name="Du Z.-J."/>
        </authorList>
    </citation>
    <scope>NUCLEOTIDE SEQUENCE</scope>
    <source>
        <strain evidence="2">N1Y112</strain>
    </source>
</reference>